<dbReference type="SUPFAM" id="SSF117130">
    <property type="entry name" value="CsrA-like"/>
    <property type="match status" value="1"/>
</dbReference>
<evidence type="ECO:0000313" key="7">
    <source>
        <dbReference type="Proteomes" id="UP000005801"/>
    </source>
</evidence>
<keyword evidence="4" id="KW-1005">Bacterial flagellum biogenesis</keyword>
<dbReference type="Proteomes" id="UP000005801">
    <property type="component" value="Unassembled WGS sequence"/>
</dbReference>
<dbReference type="PANTHER" id="PTHR34984">
    <property type="entry name" value="CARBON STORAGE REGULATOR"/>
    <property type="match status" value="1"/>
</dbReference>
<organism evidence="6 7">
    <name type="scientific">Plesiocystis pacifica SIR-1</name>
    <dbReference type="NCBI Taxonomy" id="391625"/>
    <lineage>
        <taxon>Bacteria</taxon>
        <taxon>Pseudomonadati</taxon>
        <taxon>Myxococcota</taxon>
        <taxon>Polyangia</taxon>
        <taxon>Nannocystales</taxon>
        <taxon>Nannocystaceae</taxon>
        <taxon>Plesiocystis</taxon>
    </lineage>
</organism>
<evidence type="ECO:0000256" key="5">
    <source>
        <dbReference type="SAM" id="MobiDB-lite"/>
    </source>
</evidence>
<dbReference type="GO" id="GO:0006109">
    <property type="term" value="P:regulation of carbohydrate metabolic process"/>
    <property type="evidence" value="ECO:0007669"/>
    <property type="project" value="InterPro"/>
</dbReference>
<protein>
    <recommendedName>
        <fullName evidence="4">Translational regulator CsrA</fullName>
    </recommendedName>
</protein>
<dbReference type="GO" id="GO:1902208">
    <property type="term" value="P:regulation of bacterial-type flagellum assembly"/>
    <property type="evidence" value="ECO:0007669"/>
    <property type="project" value="UniProtKB-UniRule"/>
</dbReference>
<keyword evidence="3 4" id="KW-0694">RNA-binding</keyword>
<keyword evidence="4" id="KW-0678">Repressor</keyword>
<keyword evidence="1 4" id="KW-0963">Cytoplasm</keyword>
<dbReference type="EMBL" id="ABCS01000008">
    <property type="protein sequence ID" value="EDM80790.1"/>
    <property type="molecule type" value="Genomic_DNA"/>
</dbReference>
<dbReference type="RefSeq" id="WP_006970142.1">
    <property type="nucleotide sequence ID" value="NZ_ABCS01000008.1"/>
</dbReference>
<evidence type="ECO:0000256" key="1">
    <source>
        <dbReference type="ARBA" id="ARBA00022490"/>
    </source>
</evidence>
<dbReference type="OrthoDB" id="9809061at2"/>
<gene>
    <name evidence="4" type="primary">csrA</name>
    <name evidence="6" type="ORF">PPSIR1_12943</name>
</gene>
<comment type="caution">
    <text evidence="6">The sequence shown here is derived from an EMBL/GenBank/DDBJ whole genome shotgun (WGS) entry which is preliminary data.</text>
</comment>
<keyword evidence="7" id="KW-1185">Reference proteome</keyword>
<name>A6G093_9BACT</name>
<evidence type="ECO:0000256" key="3">
    <source>
        <dbReference type="ARBA" id="ARBA00022884"/>
    </source>
</evidence>
<dbReference type="GO" id="GO:0006402">
    <property type="term" value="P:mRNA catabolic process"/>
    <property type="evidence" value="ECO:0007669"/>
    <property type="project" value="InterPro"/>
</dbReference>
<feature type="region of interest" description="Disordered" evidence="5">
    <location>
        <begin position="53"/>
        <end position="82"/>
    </location>
</feature>
<feature type="compositionally biased region" description="Basic and acidic residues" evidence="5">
    <location>
        <begin position="70"/>
        <end position="82"/>
    </location>
</feature>
<evidence type="ECO:0000256" key="2">
    <source>
        <dbReference type="ARBA" id="ARBA00022845"/>
    </source>
</evidence>
<dbReference type="GO" id="GO:0005829">
    <property type="term" value="C:cytosol"/>
    <property type="evidence" value="ECO:0007669"/>
    <property type="project" value="TreeGrafter"/>
</dbReference>
<dbReference type="Gene3D" id="2.60.40.4380">
    <property type="entry name" value="Translational regulator CsrA"/>
    <property type="match status" value="1"/>
</dbReference>
<proteinExistence type="inferred from homology"/>
<dbReference type="HAMAP" id="MF_00167">
    <property type="entry name" value="CsrA"/>
    <property type="match status" value="1"/>
</dbReference>
<accession>A6G093</accession>
<dbReference type="InterPro" id="IPR036107">
    <property type="entry name" value="CsrA_sf"/>
</dbReference>
<reference evidence="6 7" key="1">
    <citation type="submission" date="2007-06" db="EMBL/GenBank/DDBJ databases">
        <authorList>
            <person name="Shimkets L."/>
            <person name="Ferriera S."/>
            <person name="Johnson J."/>
            <person name="Kravitz S."/>
            <person name="Beeson K."/>
            <person name="Sutton G."/>
            <person name="Rogers Y.-H."/>
            <person name="Friedman R."/>
            <person name="Frazier M."/>
            <person name="Venter J.C."/>
        </authorList>
    </citation>
    <scope>NUCLEOTIDE SEQUENCE [LARGE SCALE GENOMIC DNA]</scope>
    <source>
        <strain evidence="6 7">SIR-1</strain>
    </source>
</reference>
<keyword evidence="2 4" id="KW-0810">Translation regulation</keyword>
<dbReference type="PANTHER" id="PTHR34984:SF1">
    <property type="entry name" value="CARBON STORAGE REGULATOR"/>
    <property type="match status" value="1"/>
</dbReference>
<comment type="similarity">
    <text evidence="4">Belongs to the CsrA/RsmA family.</text>
</comment>
<comment type="function">
    <text evidence="4">A translational regulator that binds mRNA to regulate translation initiation and/or mRNA stability. Usually binds in the 5'-UTR at or near the Shine-Dalgarno sequence preventing ribosome-binding, thus repressing translation. Its main target seems to be the major flagellin gene, while its function is anatagonized by FliW.</text>
</comment>
<dbReference type="GO" id="GO:0044781">
    <property type="term" value="P:bacterial-type flagellum organization"/>
    <property type="evidence" value="ECO:0007669"/>
    <property type="project" value="UniProtKB-KW"/>
</dbReference>
<dbReference type="AlphaFoldDB" id="A6G093"/>
<dbReference type="STRING" id="391625.PPSIR1_12943"/>
<dbReference type="InterPro" id="IPR003751">
    <property type="entry name" value="CsrA"/>
</dbReference>
<comment type="subcellular location">
    <subcellularLocation>
        <location evidence="4">Cytoplasm</location>
    </subcellularLocation>
</comment>
<evidence type="ECO:0000313" key="6">
    <source>
        <dbReference type="EMBL" id="EDM80790.1"/>
    </source>
</evidence>
<dbReference type="eggNOG" id="COG1551">
    <property type="taxonomic scope" value="Bacteria"/>
</dbReference>
<dbReference type="GO" id="GO:0048027">
    <property type="term" value="F:mRNA 5'-UTR binding"/>
    <property type="evidence" value="ECO:0007669"/>
    <property type="project" value="UniProtKB-UniRule"/>
</dbReference>
<dbReference type="GO" id="GO:0045947">
    <property type="term" value="P:negative regulation of translational initiation"/>
    <property type="evidence" value="ECO:0007669"/>
    <property type="project" value="UniProtKB-UniRule"/>
</dbReference>
<evidence type="ECO:0000256" key="4">
    <source>
        <dbReference type="HAMAP-Rule" id="MF_00167"/>
    </source>
</evidence>
<dbReference type="Pfam" id="PF02599">
    <property type="entry name" value="CsrA"/>
    <property type="match status" value="1"/>
</dbReference>
<sequence>MLTLTRKAGQKIRIGEDIEIVVREIRGRQVRLGISAPEGLAVYREELYQQILAEGGDPSADPPLKHRARKPDPKAGSEDTGE</sequence>
<comment type="subunit">
    <text evidence="4">Homodimer; the beta-strands of each monomer intercalate to form a hydrophobic core, while the alpha-helices form wings that extend away from the core.</text>
</comment>